<dbReference type="FunFam" id="3.40.50.150:FF:000101">
    <property type="entry name" value="Thiopurine S-methyltransferase"/>
    <property type="match status" value="1"/>
</dbReference>
<evidence type="ECO:0000256" key="8">
    <source>
        <dbReference type="ARBA" id="ARBA00022691"/>
    </source>
</evidence>
<evidence type="ECO:0000256" key="3">
    <source>
        <dbReference type="ARBA" id="ARBA00008145"/>
    </source>
</evidence>
<dbReference type="NCBIfam" id="TIGR03840">
    <property type="entry name" value="TMPT_Se_Te"/>
    <property type="match status" value="1"/>
</dbReference>
<dbReference type="GO" id="GO:0008119">
    <property type="term" value="F:thiopurine S-methyltransferase activity"/>
    <property type="evidence" value="ECO:0007669"/>
    <property type="project" value="UniProtKB-UniRule"/>
</dbReference>
<comment type="catalytic activity">
    <reaction evidence="1 9">
        <text>S-adenosyl-L-methionine + a thiopurine = S-adenosyl-L-homocysteine + a thiopurine S-methylether.</text>
        <dbReference type="EC" id="2.1.1.67"/>
    </reaction>
</comment>
<dbReference type="PANTHER" id="PTHR10259">
    <property type="entry name" value="THIOPURINE S-METHYLTRANSFERASE"/>
    <property type="match status" value="1"/>
</dbReference>
<keyword evidence="6 9" id="KW-0489">Methyltransferase</keyword>
<dbReference type="SUPFAM" id="SSF53335">
    <property type="entry name" value="S-adenosyl-L-methionine-dependent methyltransferases"/>
    <property type="match status" value="1"/>
</dbReference>
<evidence type="ECO:0000256" key="1">
    <source>
        <dbReference type="ARBA" id="ARBA00000903"/>
    </source>
</evidence>
<evidence type="ECO:0000313" key="11">
    <source>
        <dbReference type="Proteomes" id="UP000325372"/>
    </source>
</evidence>
<evidence type="ECO:0000256" key="9">
    <source>
        <dbReference type="HAMAP-Rule" id="MF_00812"/>
    </source>
</evidence>
<comment type="similarity">
    <text evidence="3 9">Belongs to the class I-like SAM-binding methyltransferase superfamily. TPMT family.</text>
</comment>
<dbReference type="NCBIfam" id="NF009732">
    <property type="entry name" value="PRK13255.1"/>
    <property type="match status" value="1"/>
</dbReference>
<organism evidence="10 11">
    <name type="scientific">Marinihelvus fidelis</name>
    <dbReference type="NCBI Taxonomy" id="2613842"/>
    <lineage>
        <taxon>Bacteria</taxon>
        <taxon>Pseudomonadati</taxon>
        <taxon>Pseudomonadota</taxon>
        <taxon>Gammaproteobacteria</taxon>
        <taxon>Chromatiales</taxon>
        <taxon>Wenzhouxiangellaceae</taxon>
        <taxon>Marinihelvus</taxon>
    </lineage>
</organism>
<dbReference type="EC" id="2.1.1.67" evidence="4 9"/>
<evidence type="ECO:0000256" key="7">
    <source>
        <dbReference type="ARBA" id="ARBA00022679"/>
    </source>
</evidence>
<dbReference type="InterPro" id="IPR025835">
    <property type="entry name" value="Thiopurine_S-MeTrfase"/>
</dbReference>
<feature type="binding site" evidence="9">
    <location>
        <position position="123"/>
    </location>
    <ligand>
        <name>S-adenosyl-L-methionine</name>
        <dbReference type="ChEBI" id="CHEBI:59789"/>
    </ligand>
</feature>
<dbReference type="AlphaFoldDB" id="A0A5N0TI36"/>
<evidence type="ECO:0000256" key="4">
    <source>
        <dbReference type="ARBA" id="ARBA00011905"/>
    </source>
</evidence>
<protein>
    <recommendedName>
        <fullName evidence="4 9">Thiopurine S-methyltransferase</fullName>
        <ecNumber evidence="4 9">2.1.1.67</ecNumber>
    </recommendedName>
    <alternativeName>
        <fullName evidence="9">Thiopurine methyltransferase</fullName>
    </alternativeName>
</protein>
<feature type="binding site" evidence="9">
    <location>
        <position position="45"/>
    </location>
    <ligand>
        <name>S-adenosyl-L-methionine</name>
        <dbReference type="ChEBI" id="CHEBI:59789"/>
    </ligand>
</feature>
<evidence type="ECO:0000256" key="6">
    <source>
        <dbReference type="ARBA" id="ARBA00022603"/>
    </source>
</evidence>
<comment type="caution">
    <text evidence="10">The sequence shown here is derived from an EMBL/GenBank/DDBJ whole genome shotgun (WGS) entry which is preliminary data.</text>
</comment>
<accession>A0A5N0TI36</accession>
<dbReference type="InterPro" id="IPR029063">
    <property type="entry name" value="SAM-dependent_MTases_sf"/>
</dbReference>
<dbReference type="Gene3D" id="3.40.50.150">
    <property type="entry name" value="Vaccinia Virus protein VP39"/>
    <property type="match status" value="1"/>
</dbReference>
<evidence type="ECO:0000256" key="5">
    <source>
        <dbReference type="ARBA" id="ARBA00022490"/>
    </source>
</evidence>
<reference evidence="10 11" key="1">
    <citation type="submission" date="2019-09" db="EMBL/GenBank/DDBJ databases">
        <title>Wenzhouxiangella sp. Genome sequencing and assembly.</title>
        <authorList>
            <person name="Zhang R."/>
        </authorList>
    </citation>
    <scope>NUCLEOTIDE SEQUENCE [LARGE SCALE GENOMIC DNA]</scope>
    <source>
        <strain evidence="10 11">W260</strain>
    </source>
</reference>
<dbReference type="RefSeq" id="WP_150862499.1">
    <property type="nucleotide sequence ID" value="NZ_VYXP01000001.1"/>
</dbReference>
<evidence type="ECO:0000256" key="2">
    <source>
        <dbReference type="ARBA" id="ARBA00004496"/>
    </source>
</evidence>
<dbReference type="PROSITE" id="PS51585">
    <property type="entry name" value="SAM_MT_TPMT"/>
    <property type="match status" value="1"/>
</dbReference>
<keyword evidence="8 9" id="KW-0949">S-adenosyl-L-methionine</keyword>
<feature type="binding site" evidence="9">
    <location>
        <position position="66"/>
    </location>
    <ligand>
        <name>S-adenosyl-L-methionine</name>
        <dbReference type="ChEBI" id="CHEBI:59789"/>
    </ligand>
</feature>
<dbReference type="InterPro" id="IPR008854">
    <property type="entry name" value="TPMT"/>
</dbReference>
<keyword evidence="5 9" id="KW-0963">Cytoplasm</keyword>
<dbReference type="GO" id="GO:0032259">
    <property type="term" value="P:methylation"/>
    <property type="evidence" value="ECO:0007669"/>
    <property type="project" value="UniProtKB-KW"/>
</dbReference>
<dbReference type="Proteomes" id="UP000325372">
    <property type="component" value="Unassembled WGS sequence"/>
</dbReference>
<comment type="subcellular location">
    <subcellularLocation>
        <location evidence="2 9">Cytoplasm</location>
    </subcellularLocation>
</comment>
<gene>
    <name evidence="10" type="primary">tmpT</name>
    <name evidence="9" type="synonym">tpm</name>
    <name evidence="10" type="ORF">F3N42_00980</name>
</gene>
<sequence length="212" mass="23085">MDADFWIERWASNNIAFHNEEANAFLVRHVDSLGLSAGDRVFVPLCGKTRDIAWLLAQGYRVAGVELVRDAVEQLFADLGVAPARSAEGAMERFSAKGLDIFVGDIFDLSAGSAGPVDAVYDRAALVALPAEMRTRYTRRLLELAPSAPQLLVTYVYDQSLKAGPPFSIDKSEVASHYDASHDLTLLDSEPMEGGLDGACDAVREAWLITPR</sequence>
<keyword evidence="11" id="KW-1185">Reference proteome</keyword>
<dbReference type="PANTHER" id="PTHR10259:SF11">
    <property type="entry name" value="THIOPURINE S-METHYLTRANSFERASE"/>
    <property type="match status" value="1"/>
</dbReference>
<dbReference type="PIRSF" id="PIRSF023956">
    <property type="entry name" value="Thiopurine_S-methyltransferase"/>
    <property type="match status" value="1"/>
</dbReference>
<dbReference type="GO" id="GO:0005737">
    <property type="term" value="C:cytoplasm"/>
    <property type="evidence" value="ECO:0007669"/>
    <property type="project" value="UniProtKB-SubCell"/>
</dbReference>
<dbReference type="EMBL" id="VYXP01000001">
    <property type="protein sequence ID" value="KAA9134148.1"/>
    <property type="molecule type" value="Genomic_DNA"/>
</dbReference>
<feature type="binding site" evidence="9">
    <location>
        <position position="10"/>
    </location>
    <ligand>
        <name>S-adenosyl-L-methionine</name>
        <dbReference type="ChEBI" id="CHEBI:59789"/>
    </ligand>
</feature>
<dbReference type="InterPro" id="IPR022474">
    <property type="entry name" value="Thiopur_S-MeTfrase_Se/Te_detox"/>
</dbReference>
<keyword evidence="7 9" id="KW-0808">Transferase</keyword>
<dbReference type="Pfam" id="PF05724">
    <property type="entry name" value="TPMT"/>
    <property type="match status" value="1"/>
</dbReference>
<evidence type="ECO:0000313" key="10">
    <source>
        <dbReference type="EMBL" id="KAA9134148.1"/>
    </source>
</evidence>
<dbReference type="GO" id="GO:0010038">
    <property type="term" value="P:response to metal ion"/>
    <property type="evidence" value="ECO:0007669"/>
    <property type="project" value="InterPro"/>
</dbReference>
<dbReference type="HAMAP" id="MF_00812">
    <property type="entry name" value="Thiopur_methtran"/>
    <property type="match status" value="1"/>
</dbReference>
<name>A0A5N0TI36_9GAMM</name>
<proteinExistence type="inferred from homology"/>